<dbReference type="EMBL" id="JAEUBE010000055">
    <property type="protein sequence ID" value="KAH3671649.1"/>
    <property type="molecule type" value="Genomic_DNA"/>
</dbReference>
<feature type="region of interest" description="Disordered" evidence="1">
    <location>
        <begin position="184"/>
        <end position="207"/>
    </location>
</feature>
<feature type="chain" id="PRO_5040174498" description="Secreted protein" evidence="2">
    <location>
        <begin position="22"/>
        <end position="232"/>
    </location>
</feature>
<evidence type="ECO:0000256" key="1">
    <source>
        <dbReference type="SAM" id="MobiDB-lite"/>
    </source>
</evidence>
<feature type="compositionally biased region" description="Polar residues" evidence="1">
    <location>
        <begin position="184"/>
        <end position="200"/>
    </location>
</feature>
<dbReference type="Proteomes" id="UP000769157">
    <property type="component" value="Unassembled WGS sequence"/>
</dbReference>
<organism evidence="3 4">
    <name type="scientific">Ogataea philodendri</name>
    <dbReference type="NCBI Taxonomy" id="1378263"/>
    <lineage>
        <taxon>Eukaryota</taxon>
        <taxon>Fungi</taxon>
        <taxon>Dikarya</taxon>
        <taxon>Ascomycota</taxon>
        <taxon>Saccharomycotina</taxon>
        <taxon>Pichiomycetes</taxon>
        <taxon>Pichiales</taxon>
        <taxon>Pichiaceae</taxon>
        <taxon>Ogataea</taxon>
    </lineage>
</organism>
<evidence type="ECO:0008006" key="5">
    <source>
        <dbReference type="Google" id="ProtNLM"/>
    </source>
</evidence>
<protein>
    <recommendedName>
        <fullName evidence="5">Secreted protein</fullName>
    </recommendedName>
</protein>
<gene>
    <name evidence="3" type="ORF">OGAPHI_000354</name>
</gene>
<evidence type="ECO:0000313" key="4">
    <source>
        <dbReference type="Proteomes" id="UP000769157"/>
    </source>
</evidence>
<proteinExistence type="predicted"/>
<keyword evidence="2" id="KW-0732">Signal</keyword>
<reference evidence="3" key="2">
    <citation type="submission" date="2021-01" db="EMBL/GenBank/DDBJ databases">
        <authorList>
            <person name="Schikora-Tamarit M.A."/>
        </authorList>
    </citation>
    <scope>NUCLEOTIDE SEQUENCE</scope>
    <source>
        <strain evidence="3">CBS6075</strain>
    </source>
</reference>
<name>A0A9P8PHU8_9ASCO</name>
<keyword evidence="4" id="KW-1185">Reference proteome</keyword>
<evidence type="ECO:0000256" key="2">
    <source>
        <dbReference type="SAM" id="SignalP"/>
    </source>
</evidence>
<evidence type="ECO:0000313" key="3">
    <source>
        <dbReference type="EMBL" id="KAH3671649.1"/>
    </source>
</evidence>
<comment type="caution">
    <text evidence="3">The sequence shown here is derived from an EMBL/GenBank/DDBJ whole genome shotgun (WGS) entry which is preliminary data.</text>
</comment>
<sequence>MFKPTPLGNSLGLWLASSLSAYCLNFTDLSRDREVWKLCSFKLHETKIIVCHLAVQPVNLLAGRSDNNEVDRREVGIMRREQVIECEKSRTQNRRLDVPSVLFLRAIETVAHVQREQTAQIKFLFIQRVLEILFRNWSRVHFNLVVGRVHQVQRRNRNDPVISFKELVESSRDRRSVWRRVQNQNIQSTGQRAQAQQSAPKSHRHRATHKFQIRKLAEFWAIKYLCPRVQCK</sequence>
<accession>A0A9P8PHU8</accession>
<dbReference type="GeneID" id="70232322"/>
<dbReference type="RefSeq" id="XP_046064825.1">
    <property type="nucleotide sequence ID" value="XM_046204544.1"/>
</dbReference>
<feature type="signal peptide" evidence="2">
    <location>
        <begin position="1"/>
        <end position="21"/>
    </location>
</feature>
<reference evidence="3" key="1">
    <citation type="journal article" date="2021" name="Open Biol.">
        <title>Shared evolutionary footprints suggest mitochondrial oxidative damage underlies multiple complex I losses in fungi.</title>
        <authorList>
            <person name="Schikora-Tamarit M.A."/>
            <person name="Marcet-Houben M."/>
            <person name="Nosek J."/>
            <person name="Gabaldon T."/>
        </authorList>
    </citation>
    <scope>NUCLEOTIDE SEQUENCE</scope>
    <source>
        <strain evidence="3">CBS6075</strain>
    </source>
</reference>
<dbReference type="AlphaFoldDB" id="A0A9P8PHU8"/>